<dbReference type="Proteomes" id="UP001620626">
    <property type="component" value="Unassembled WGS sequence"/>
</dbReference>
<evidence type="ECO:0000256" key="10">
    <source>
        <dbReference type="PIRSR" id="PIRSR640198-2"/>
    </source>
</evidence>
<gene>
    <name evidence="13" type="ORF">niasHT_008559</name>
</gene>
<dbReference type="GO" id="GO:0016020">
    <property type="term" value="C:membrane"/>
    <property type="evidence" value="ECO:0007669"/>
    <property type="project" value="UniProtKB-SubCell"/>
</dbReference>
<evidence type="ECO:0000313" key="13">
    <source>
        <dbReference type="EMBL" id="KAL3124327.1"/>
    </source>
</evidence>
<keyword evidence="7" id="KW-1133">Transmembrane helix</keyword>
<feature type="active site" evidence="9">
    <location>
        <position position="154"/>
    </location>
</feature>
<name>A0ABD2M9W8_9BILA</name>
<comment type="subcellular location">
    <subcellularLocation>
        <location evidence="1">Membrane</location>
        <topology evidence="1">Single-pass membrane protein</topology>
    </subcellularLocation>
</comment>
<evidence type="ECO:0000256" key="8">
    <source>
        <dbReference type="ARBA" id="ARBA00023136"/>
    </source>
</evidence>
<dbReference type="AlphaFoldDB" id="A0ABD2M9W8"/>
<protein>
    <recommendedName>
        <fullName evidence="12">Fido domain-containing protein</fullName>
    </recommendedName>
</protein>
<dbReference type="InterPro" id="IPR040198">
    <property type="entry name" value="Fido_containing"/>
</dbReference>
<feature type="domain" description="Fido" evidence="12">
    <location>
        <begin position="76"/>
        <end position="213"/>
    </location>
</feature>
<keyword evidence="4 10" id="KW-0547">Nucleotide-binding</keyword>
<keyword evidence="2" id="KW-0812">Transmembrane</keyword>
<feature type="binding site" evidence="10">
    <location>
        <begin position="190"/>
        <end position="191"/>
    </location>
    <ligand>
        <name>ATP</name>
        <dbReference type="ChEBI" id="CHEBI:30616"/>
    </ligand>
</feature>
<reference evidence="13 14" key="1">
    <citation type="submission" date="2024-10" db="EMBL/GenBank/DDBJ databases">
        <authorList>
            <person name="Kim D."/>
        </authorList>
    </citation>
    <scope>NUCLEOTIDE SEQUENCE [LARGE SCALE GENOMIC DNA]</scope>
    <source>
        <strain evidence="13">BH-2024</strain>
    </source>
</reference>
<dbReference type="PANTHER" id="PTHR13504:SF34">
    <property type="entry name" value="PROTEIN ADENYLYLTRANSFERASE FICD"/>
    <property type="match status" value="1"/>
</dbReference>
<accession>A0ABD2M9W8</accession>
<dbReference type="PANTHER" id="PTHR13504">
    <property type="entry name" value="FIDO DOMAIN-CONTAINING PROTEIN DDB_G0283145"/>
    <property type="match status" value="1"/>
</dbReference>
<keyword evidence="3" id="KW-0677">Repeat</keyword>
<keyword evidence="14" id="KW-1185">Reference proteome</keyword>
<comment type="caution">
    <text evidence="13">The sequence shown here is derived from an EMBL/GenBank/DDBJ whole genome shotgun (WGS) entry which is preliminary data.</text>
</comment>
<proteinExistence type="predicted"/>
<evidence type="ECO:0000256" key="5">
    <source>
        <dbReference type="ARBA" id="ARBA00022803"/>
    </source>
</evidence>
<feature type="region of interest" description="Disordered" evidence="11">
    <location>
        <begin position="1"/>
        <end position="55"/>
    </location>
</feature>
<keyword evidence="5" id="KW-0802">TPR repeat</keyword>
<dbReference type="GO" id="GO:0005524">
    <property type="term" value="F:ATP binding"/>
    <property type="evidence" value="ECO:0007669"/>
    <property type="project" value="UniProtKB-KW"/>
</dbReference>
<evidence type="ECO:0000313" key="14">
    <source>
        <dbReference type="Proteomes" id="UP001620626"/>
    </source>
</evidence>
<dbReference type="Pfam" id="PF02661">
    <property type="entry name" value="Fic"/>
    <property type="match status" value="1"/>
</dbReference>
<evidence type="ECO:0000256" key="7">
    <source>
        <dbReference type="ARBA" id="ARBA00022989"/>
    </source>
</evidence>
<evidence type="ECO:0000256" key="4">
    <source>
        <dbReference type="ARBA" id="ARBA00022741"/>
    </source>
</evidence>
<feature type="compositionally biased region" description="Basic and acidic residues" evidence="11">
    <location>
        <begin position="16"/>
        <end position="27"/>
    </location>
</feature>
<evidence type="ECO:0000256" key="3">
    <source>
        <dbReference type="ARBA" id="ARBA00022737"/>
    </source>
</evidence>
<keyword evidence="6 10" id="KW-0067">ATP-binding</keyword>
<evidence type="ECO:0000256" key="2">
    <source>
        <dbReference type="ARBA" id="ARBA00022692"/>
    </source>
</evidence>
<dbReference type="PROSITE" id="PS51459">
    <property type="entry name" value="FIDO"/>
    <property type="match status" value="1"/>
</dbReference>
<sequence>MMNSSNKNAEEGAGTKPREKGLKHGENDEAEAEAAAAEAEAEEEEEHDDDAHYSPFANDAKLLPALQKPIFQVAQFTLKTFFELHLEVMGRRDTRAGCLRTFNMTVGDFEPMPHEEVPAAMQDFIRWFNQHLEAKSMIAGEFAARAHHTLVYIHPFYNGNGRTARLLMNFVLMRCGFLPIILPEEKRDEYYECLVAASSKEKNITPFINFVSFHQQCAQDRAPAPISPLPSSSSS</sequence>
<dbReference type="InterPro" id="IPR003812">
    <property type="entry name" value="Fido"/>
</dbReference>
<feature type="compositionally biased region" description="Acidic residues" evidence="11">
    <location>
        <begin position="39"/>
        <end position="48"/>
    </location>
</feature>
<dbReference type="InterPro" id="IPR036597">
    <property type="entry name" value="Fido-like_dom_sf"/>
</dbReference>
<evidence type="ECO:0000256" key="6">
    <source>
        <dbReference type="ARBA" id="ARBA00022840"/>
    </source>
</evidence>
<keyword evidence="8" id="KW-0472">Membrane</keyword>
<dbReference type="SUPFAM" id="SSF140931">
    <property type="entry name" value="Fic-like"/>
    <property type="match status" value="1"/>
</dbReference>
<evidence type="ECO:0000256" key="11">
    <source>
        <dbReference type="SAM" id="MobiDB-lite"/>
    </source>
</evidence>
<evidence type="ECO:0000256" key="9">
    <source>
        <dbReference type="PIRSR" id="PIRSR640198-1"/>
    </source>
</evidence>
<dbReference type="EMBL" id="JBICBT010000076">
    <property type="protein sequence ID" value="KAL3124327.1"/>
    <property type="molecule type" value="Genomic_DNA"/>
</dbReference>
<evidence type="ECO:0000256" key="1">
    <source>
        <dbReference type="ARBA" id="ARBA00004167"/>
    </source>
</evidence>
<organism evidence="13 14">
    <name type="scientific">Heterodera trifolii</name>
    <dbReference type="NCBI Taxonomy" id="157864"/>
    <lineage>
        <taxon>Eukaryota</taxon>
        <taxon>Metazoa</taxon>
        <taxon>Ecdysozoa</taxon>
        <taxon>Nematoda</taxon>
        <taxon>Chromadorea</taxon>
        <taxon>Rhabditida</taxon>
        <taxon>Tylenchina</taxon>
        <taxon>Tylenchomorpha</taxon>
        <taxon>Tylenchoidea</taxon>
        <taxon>Heteroderidae</taxon>
        <taxon>Heteroderinae</taxon>
        <taxon>Heterodera</taxon>
    </lineage>
</organism>
<dbReference type="Gene3D" id="1.10.3290.10">
    <property type="entry name" value="Fido-like domain"/>
    <property type="match status" value="1"/>
</dbReference>
<evidence type="ECO:0000259" key="12">
    <source>
        <dbReference type="PROSITE" id="PS51459"/>
    </source>
</evidence>